<feature type="domain" description="SLC26A/SulP transporter" evidence="7">
    <location>
        <begin position="90"/>
        <end position="479"/>
    </location>
</feature>
<proteinExistence type="predicted"/>
<evidence type="ECO:0000256" key="5">
    <source>
        <dbReference type="SAM" id="MobiDB-lite"/>
    </source>
</evidence>
<organism evidence="8 9">
    <name type="scientific">Tetraparma gracilis</name>
    <dbReference type="NCBI Taxonomy" id="2962635"/>
    <lineage>
        <taxon>Eukaryota</taxon>
        <taxon>Sar</taxon>
        <taxon>Stramenopiles</taxon>
        <taxon>Ochrophyta</taxon>
        <taxon>Bolidophyceae</taxon>
        <taxon>Parmales</taxon>
        <taxon>Triparmaceae</taxon>
        <taxon>Tetraparma</taxon>
    </lineage>
</organism>
<evidence type="ECO:0000313" key="8">
    <source>
        <dbReference type="EMBL" id="GMI34572.1"/>
    </source>
</evidence>
<comment type="caution">
    <text evidence="8">The sequence shown here is derived from an EMBL/GenBank/DDBJ whole genome shotgun (WGS) entry which is preliminary data.</text>
</comment>
<feature type="transmembrane region" description="Helical" evidence="6">
    <location>
        <begin position="90"/>
        <end position="112"/>
    </location>
</feature>
<protein>
    <recommendedName>
        <fullName evidence="7">SLC26A/SulP transporter domain-containing protein</fullName>
    </recommendedName>
</protein>
<evidence type="ECO:0000256" key="1">
    <source>
        <dbReference type="ARBA" id="ARBA00004141"/>
    </source>
</evidence>
<feature type="transmembrane region" description="Helical" evidence="6">
    <location>
        <begin position="181"/>
        <end position="202"/>
    </location>
</feature>
<feature type="transmembrane region" description="Helical" evidence="6">
    <location>
        <begin position="337"/>
        <end position="358"/>
    </location>
</feature>
<evidence type="ECO:0000313" key="9">
    <source>
        <dbReference type="Proteomes" id="UP001165060"/>
    </source>
</evidence>
<evidence type="ECO:0000256" key="3">
    <source>
        <dbReference type="ARBA" id="ARBA00022989"/>
    </source>
</evidence>
<dbReference type="PANTHER" id="PTHR43310:SF2">
    <property type="entry name" value="SLC26A_SULP TRANSPORTER DOMAIN-CONTAINING PROTEIN"/>
    <property type="match status" value="1"/>
</dbReference>
<dbReference type="Pfam" id="PF00916">
    <property type="entry name" value="Sulfate_transp"/>
    <property type="match status" value="1"/>
</dbReference>
<keyword evidence="2 6" id="KW-0812">Transmembrane</keyword>
<feature type="transmembrane region" description="Helical" evidence="6">
    <location>
        <begin position="444"/>
        <end position="463"/>
    </location>
</feature>
<keyword evidence="4 6" id="KW-0472">Membrane</keyword>
<keyword evidence="3 6" id="KW-1133">Transmembrane helix</keyword>
<feature type="region of interest" description="Disordered" evidence="5">
    <location>
        <begin position="45"/>
        <end position="80"/>
    </location>
</feature>
<sequence>MSGFFGSPTSAQYEEVGAAPSEDGSDLDMSLNLNHVNRSPHLFQGAALSRQPSMSRSPRRPPNPNPPKSPKRKEAAGDERSTFERVSIGVMYGLINAAVVLPVMMSFGTIIYHDEAFSPYLPTLIKLTLVSSMVHQLCFSLFSSLPYSIGQVQDAGLIFLSAMSTMITTFCQKNGYDDAHMLATATIGLSLCTAVLGVGLIVIGRARLASYVQLLPTTVVGGYLAFIGWFCGQSGVGLMAGVEITQLSDWSQILTERRLMLSLPGIFGGLLIYTAARKLRHMAVLPMCMLTVIACFYLVLFCTGTTVDEARSLGWVTAADPSGPWQETWKFLRFENVVWSALPQLTVTLISMTMVVALSSSLDIAAIELELNQKLDYDSELTTVGVSNLVSGLTGGYTGSYIFSQTIFTLRSGVRDRYTGFTVALCEGLIVIAPFPVIAYIPKMFFGSLLVMICTDLMVEWLWQVREKLTSTEYVVCLGTFVIIMFIGVEWGILAGICLDWTVRRFLGDYCRDDKVVDSEASDEEKQNLVV</sequence>
<feature type="transmembrane region" description="Helical" evidence="6">
    <location>
        <begin position="259"/>
        <end position="276"/>
    </location>
</feature>
<feature type="region of interest" description="Disordered" evidence="5">
    <location>
        <begin position="1"/>
        <end position="32"/>
    </location>
</feature>
<accession>A0ABQ6MWT5</accession>
<keyword evidence="9" id="KW-1185">Reference proteome</keyword>
<feature type="transmembrane region" description="Helical" evidence="6">
    <location>
        <begin position="475"/>
        <end position="497"/>
    </location>
</feature>
<reference evidence="8 9" key="1">
    <citation type="journal article" date="2023" name="Commun. Biol.">
        <title>Genome analysis of Parmales, the sister group of diatoms, reveals the evolutionary specialization of diatoms from phago-mixotrophs to photoautotrophs.</title>
        <authorList>
            <person name="Ban H."/>
            <person name="Sato S."/>
            <person name="Yoshikawa S."/>
            <person name="Yamada K."/>
            <person name="Nakamura Y."/>
            <person name="Ichinomiya M."/>
            <person name="Sato N."/>
            <person name="Blanc-Mathieu R."/>
            <person name="Endo H."/>
            <person name="Kuwata A."/>
            <person name="Ogata H."/>
        </authorList>
    </citation>
    <scope>NUCLEOTIDE SEQUENCE [LARGE SCALE GENOMIC DNA]</scope>
</reference>
<evidence type="ECO:0000256" key="4">
    <source>
        <dbReference type="ARBA" id="ARBA00023136"/>
    </source>
</evidence>
<dbReference type="Proteomes" id="UP001165060">
    <property type="component" value="Unassembled WGS sequence"/>
</dbReference>
<dbReference type="PANTHER" id="PTHR43310">
    <property type="entry name" value="SULFATE TRANSPORTER YBAR-RELATED"/>
    <property type="match status" value="1"/>
</dbReference>
<dbReference type="InterPro" id="IPR052706">
    <property type="entry name" value="Membrane-Transporter-like"/>
</dbReference>
<name>A0ABQ6MWT5_9STRA</name>
<feature type="transmembrane region" description="Helical" evidence="6">
    <location>
        <begin position="418"/>
        <end position="438"/>
    </location>
</feature>
<gene>
    <name evidence="8" type="ORF">TeGR_g3407</name>
</gene>
<dbReference type="EMBL" id="BRYB01001831">
    <property type="protein sequence ID" value="GMI34572.1"/>
    <property type="molecule type" value="Genomic_DNA"/>
</dbReference>
<evidence type="ECO:0000259" key="7">
    <source>
        <dbReference type="Pfam" id="PF00916"/>
    </source>
</evidence>
<comment type="subcellular location">
    <subcellularLocation>
        <location evidence="1">Membrane</location>
        <topology evidence="1">Multi-pass membrane protein</topology>
    </subcellularLocation>
</comment>
<feature type="transmembrane region" description="Helical" evidence="6">
    <location>
        <begin position="214"/>
        <end position="239"/>
    </location>
</feature>
<dbReference type="InterPro" id="IPR011547">
    <property type="entry name" value="SLC26A/SulP_dom"/>
</dbReference>
<evidence type="ECO:0000256" key="6">
    <source>
        <dbReference type="SAM" id="Phobius"/>
    </source>
</evidence>
<feature type="transmembrane region" description="Helical" evidence="6">
    <location>
        <begin position="283"/>
        <end position="307"/>
    </location>
</feature>
<evidence type="ECO:0000256" key="2">
    <source>
        <dbReference type="ARBA" id="ARBA00022692"/>
    </source>
</evidence>